<dbReference type="InterPro" id="IPR006910">
    <property type="entry name" value="Rad21_Rec8_N"/>
</dbReference>
<evidence type="ECO:0000256" key="1">
    <source>
        <dbReference type="ARBA" id="ARBA00004123"/>
    </source>
</evidence>
<keyword evidence="8" id="KW-1185">Reference proteome</keyword>
<organism evidence="7 8">
    <name type="scientific">Bondarzewia mesenterica</name>
    <dbReference type="NCBI Taxonomy" id="1095465"/>
    <lineage>
        <taxon>Eukaryota</taxon>
        <taxon>Fungi</taxon>
        <taxon>Dikarya</taxon>
        <taxon>Basidiomycota</taxon>
        <taxon>Agaricomycotina</taxon>
        <taxon>Agaricomycetes</taxon>
        <taxon>Russulales</taxon>
        <taxon>Bondarzewiaceae</taxon>
        <taxon>Bondarzewia</taxon>
    </lineage>
</organism>
<proteinExistence type="inferred from homology"/>
<feature type="region of interest" description="Disordered" evidence="4">
    <location>
        <begin position="565"/>
        <end position="590"/>
    </location>
</feature>
<dbReference type="PANTHER" id="PTHR12585:SF72">
    <property type="entry name" value="MEIOTIC RECOMBINATION PROTEIN REC8"/>
    <property type="match status" value="1"/>
</dbReference>
<dbReference type="InterPro" id="IPR023093">
    <property type="entry name" value="ScpA-like_C"/>
</dbReference>
<comment type="similarity">
    <text evidence="2">Belongs to the rad21 family.</text>
</comment>
<feature type="compositionally biased region" description="Basic and acidic residues" evidence="4">
    <location>
        <begin position="509"/>
        <end position="523"/>
    </location>
</feature>
<gene>
    <name evidence="7" type="ORF">EW146_g23</name>
</gene>
<dbReference type="EMBL" id="SGPL01000001">
    <property type="protein sequence ID" value="THH21523.1"/>
    <property type="molecule type" value="Genomic_DNA"/>
</dbReference>
<dbReference type="Pfam" id="PF04824">
    <property type="entry name" value="Rad21_Rec8"/>
    <property type="match status" value="1"/>
</dbReference>
<evidence type="ECO:0000256" key="2">
    <source>
        <dbReference type="ARBA" id="ARBA00009870"/>
    </source>
</evidence>
<dbReference type="InterPro" id="IPR006909">
    <property type="entry name" value="Rad21/Rec8_C_eu"/>
</dbReference>
<dbReference type="GO" id="GO:0005634">
    <property type="term" value="C:nucleus"/>
    <property type="evidence" value="ECO:0007669"/>
    <property type="project" value="UniProtKB-SubCell"/>
</dbReference>
<evidence type="ECO:0008006" key="9">
    <source>
        <dbReference type="Google" id="ProtNLM"/>
    </source>
</evidence>
<feature type="compositionally biased region" description="Basic and acidic residues" evidence="4">
    <location>
        <begin position="486"/>
        <end position="496"/>
    </location>
</feature>
<dbReference type="Pfam" id="PF04825">
    <property type="entry name" value="Rad21_Rec8_N"/>
    <property type="match status" value="1"/>
</dbReference>
<dbReference type="AlphaFoldDB" id="A0A4V3XGI3"/>
<evidence type="ECO:0000256" key="3">
    <source>
        <dbReference type="ARBA" id="ARBA00023242"/>
    </source>
</evidence>
<dbReference type="GO" id="GO:0007062">
    <property type="term" value="P:sister chromatid cohesion"/>
    <property type="evidence" value="ECO:0007669"/>
    <property type="project" value="InterPro"/>
</dbReference>
<evidence type="ECO:0000256" key="4">
    <source>
        <dbReference type="SAM" id="MobiDB-lite"/>
    </source>
</evidence>
<dbReference type="Gene3D" id="1.10.10.580">
    <property type="entry name" value="Structural maintenance of chromosome 1. Chain E"/>
    <property type="match status" value="1"/>
</dbReference>
<comment type="caution">
    <text evidence="7">The sequence shown here is derived from an EMBL/GenBank/DDBJ whole genome shotgun (WGS) entry which is preliminary data.</text>
</comment>
<keyword evidence="3" id="KW-0539">Nucleus</keyword>
<dbReference type="Proteomes" id="UP000310158">
    <property type="component" value="Unassembled WGS sequence"/>
</dbReference>
<feature type="region of interest" description="Disordered" evidence="4">
    <location>
        <begin position="470"/>
        <end position="546"/>
    </location>
</feature>
<dbReference type="OrthoDB" id="10071381at2759"/>
<feature type="compositionally biased region" description="Low complexity" evidence="4">
    <location>
        <begin position="570"/>
        <end position="584"/>
    </location>
</feature>
<evidence type="ECO:0000259" key="5">
    <source>
        <dbReference type="Pfam" id="PF04824"/>
    </source>
</evidence>
<dbReference type="GO" id="GO:1990414">
    <property type="term" value="P:replication-born double-strand break repair via sister chromatid exchange"/>
    <property type="evidence" value="ECO:0007669"/>
    <property type="project" value="TreeGrafter"/>
</dbReference>
<dbReference type="GO" id="GO:0003682">
    <property type="term" value="F:chromatin binding"/>
    <property type="evidence" value="ECO:0007669"/>
    <property type="project" value="TreeGrafter"/>
</dbReference>
<evidence type="ECO:0000313" key="8">
    <source>
        <dbReference type="Proteomes" id="UP000310158"/>
    </source>
</evidence>
<feature type="domain" description="Rad21/Rec8-like protein N-terminal" evidence="6">
    <location>
        <begin position="1"/>
        <end position="99"/>
    </location>
</feature>
<evidence type="ECO:0000313" key="7">
    <source>
        <dbReference type="EMBL" id="THH21523.1"/>
    </source>
</evidence>
<sequence>MFFTPELLARRDSGFGLLWLAATLGAKSTFKKLPKRDVMGADIAQLCDLIVQPAEPLALRLSSNLMVGVARVFKVKHEIFLGDVTACFTSLKKAVQDFNAMSAAAASLQMGQPTVRADAVTLTADPAMALGVNFGDLLAHWDDYMDVEEAGSDDEYGRPKRNRKKQGKRPPVSVENLRANLHTLNEDLEQVLSGSFDVSFLGSGVGGLDLSSSQIEGGFGFDGFGDNPFAVDDALDLAGGIGDELAKELGEGWGAAPVTQGKDVNVDPAFNLGSDPLGMDIDLGQDEGFTFATLDQQSVASKVQNSVLSPGKKRPIQEVDQNGSLHPLPIRSPTPHAVLSPVEPGEHEPAVDTIDIEEEHDKGQEKPGLRKAKRVRLLLDARTELTDDEMKAARAQYVEGQEALRREIEQKKFEKESGRLIDEILWGVPRGLRAPILVDYWLENFRVQVEARSGALHLEAKGVLPTKRRRIDDEEEYDQPKRRKMRDMVGMDEHGAPMDLDMNFGNMPDEDRPFDAGSHRPSSEEPGQARRVSRPPSPLGGNFDFDFRRPLNAEDELVESQRSSLFPWDNAGGPSSSANGAGFNPAMPGSDRVSVGRAEVIIRGSSTRRSSSIGPSFLGGNLGAIGFSPGPGDLGKIGSQISADHFEFDVPAEGPSLVESQQSDVNLVALERNSYNFLEYARMQSQSLPLASDGLTFDDIVPKTTSTPHVAAAAFYHCLVLATKDLIRVVQPEAYGALKIRII</sequence>
<dbReference type="InterPro" id="IPR039781">
    <property type="entry name" value="Rad21/Rec8-like"/>
</dbReference>
<name>A0A4V3XGI3_9AGAM</name>
<evidence type="ECO:0000259" key="6">
    <source>
        <dbReference type="Pfam" id="PF04825"/>
    </source>
</evidence>
<dbReference type="InterPro" id="IPR036390">
    <property type="entry name" value="WH_DNA-bd_sf"/>
</dbReference>
<dbReference type="PANTHER" id="PTHR12585">
    <property type="entry name" value="SCC1 / RAD21 FAMILY MEMBER"/>
    <property type="match status" value="1"/>
</dbReference>
<feature type="compositionally biased region" description="Basic residues" evidence="4">
    <location>
        <begin position="159"/>
        <end position="168"/>
    </location>
</feature>
<feature type="region of interest" description="Disordered" evidence="4">
    <location>
        <begin position="150"/>
        <end position="173"/>
    </location>
</feature>
<accession>A0A4V3XGI3</accession>
<protein>
    <recommendedName>
        <fullName evidence="9">Rad21/Rec8-like protein N-terminal domain-containing protein</fullName>
    </recommendedName>
</protein>
<dbReference type="GO" id="GO:0008278">
    <property type="term" value="C:cohesin complex"/>
    <property type="evidence" value="ECO:0007669"/>
    <property type="project" value="InterPro"/>
</dbReference>
<feature type="domain" description="Rad21/Rec8-like protein C-terminal eukaryotic" evidence="5">
    <location>
        <begin position="709"/>
        <end position="741"/>
    </location>
</feature>
<comment type="subcellular location">
    <subcellularLocation>
        <location evidence="1">Nucleus</location>
    </subcellularLocation>
</comment>
<dbReference type="SUPFAM" id="SSF46785">
    <property type="entry name" value="Winged helix' DNA-binding domain"/>
    <property type="match status" value="1"/>
</dbReference>
<reference evidence="7 8" key="1">
    <citation type="submission" date="2019-02" db="EMBL/GenBank/DDBJ databases">
        <title>Genome sequencing of the rare red list fungi Bondarzewia mesenterica.</title>
        <authorList>
            <person name="Buettner E."/>
            <person name="Kellner H."/>
        </authorList>
    </citation>
    <scope>NUCLEOTIDE SEQUENCE [LARGE SCALE GENOMIC DNA]</scope>
    <source>
        <strain evidence="7 8">DSM 108281</strain>
    </source>
</reference>